<feature type="domain" description="PucR C-terminal helix-turn-helix" evidence="2">
    <location>
        <begin position="471"/>
        <end position="526"/>
    </location>
</feature>
<name>A0A0D6XSP7_9STAP</name>
<dbReference type="Proteomes" id="UP000032366">
    <property type="component" value="Unassembled WGS sequence"/>
</dbReference>
<dbReference type="InterPro" id="IPR042070">
    <property type="entry name" value="PucR_C-HTH_sf"/>
</dbReference>
<dbReference type="Pfam" id="PF13556">
    <property type="entry name" value="HTH_30"/>
    <property type="match status" value="1"/>
</dbReference>
<dbReference type="STRING" id="569857.TP70_00030"/>
<proteinExistence type="predicted"/>
<gene>
    <name evidence="4" type="ORF">NCTC13832_00116</name>
    <name evidence="3" type="ORF">TP70_00030</name>
</gene>
<evidence type="ECO:0000313" key="3">
    <source>
        <dbReference type="EMBL" id="KIX91854.1"/>
    </source>
</evidence>
<dbReference type="PANTHER" id="PTHR33744">
    <property type="entry name" value="CARBOHYDRATE DIACID REGULATOR"/>
    <property type="match status" value="1"/>
</dbReference>
<dbReference type="RefSeq" id="WP_044358448.1">
    <property type="nucleotide sequence ID" value="NZ_JXWY01000001.1"/>
</dbReference>
<dbReference type="InterPro" id="IPR051448">
    <property type="entry name" value="CdaR-like_regulators"/>
</dbReference>
<dbReference type="OrthoDB" id="142218at2"/>
<dbReference type="PANTHER" id="PTHR33744:SF1">
    <property type="entry name" value="DNA-BINDING TRANSCRIPTIONAL ACTIVATOR ADER"/>
    <property type="match status" value="1"/>
</dbReference>
<keyword evidence="5" id="KW-1185">Reference proteome</keyword>
<reference evidence="3 5" key="1">
    <citation type="submission" date="2015-01" db="EMBL/GenBank/DDBJ databases">
        <authorList>
            <person name="Guo J."/>
        </authorList>
    </citation>
    <scope>NUCLEOTIDE SEQUENCE [LARGE SCALE GENOMIC DNA]</scope>
    <source>
        <strain evidence="3 5">DSM 22147</strain>
    </source>
</reference>
<evidence type="ECO:0000259" key="2">
    <source>
        <dbReference type="Pfam" id="PF13556"/>
    </source>
</evidence>
<evidence type="ECO:0000313" key="6">
    <source>
        <dbReference type="Proteomes" id="UP000254100"/>
    </source>
</evidence>
<protein>
    <submittedName>
        <fullName evidence="3">PucR family transcriptional regulator</fullName>
    </submittedName>
    <submittedName>
        <fullName evidence="4">Sugar diacid utilization regulator SdaR</fullName>
    </submittedName>
</protein>
<dbReference type="Pfam" id="PF07905">
    <property type="entry name" value="PucR"/>
    <property type="match status" value="1"/>
</dbReference>
<dbReference type="InterPro" id="IPR025736">
    <property type="entry name" value="PucR_C-HTH_dom"/>
</dbReference>
<dbReference type="Gene3D" id="1.10.10.2840">
    <property type="entry name" value="PucR C-terminal helix-turn-helix domain"/>
    <property type="match status" value="1"/>
</dbReference>
<accession>A0A0D6XSP7</accession>
<dbReference type="InterPro" id="IPR012914">
    <property type="entry name" value="PucR_dom"/>
</dbReference>
<dbReference type="Proteomes" id="UP000254100">
    <property type="component" value="Unassembled WGS sequence"/>
</dbReference>
<organism evidence="4 6">
    <name type="scientific">Staphylococcus microti</name>
    <dbReference type="NCBI Taxonomy" id="569857"/>
    <lineage>
        <taxon>Bacteria</taxon>
        <taxon>Bacillati</taxon>
        <taxon>Bacillota</taxon>
        <taxon>Bacilli</taxon>
        <taxon>Bacillales</taxon>
        <taxon>Staphylococcaceae</taxon>
        <taxon>Staphylococcus</taxon>
    </lineage>
</organism>
<evidence type="ECO:0000313" key="4">
    <source>
        <dbReference type="EMBL" id="SUM56484.1"/>
    </source>
</evidence>
<feature type="domain" description="Purine catabolism PurC-like" evidence="1">
    <location>
        <begin position="6"/>
        <end position="125"/>
    </location>
</feature>
<evidence type="ECO:0000313" key="5">
    <source>
        <dbReference type="Proteomes" id="UP000032366"/>
    </source>
</evidence>
<evidence type="ECO:0000259" key="1">
    <source>
        <dbReference type="Pfam" id="PF07905"/>
    </source>
</evidence>
<dbReference type="EMBL" id="UHDT01000001">
    <property type="protein sequence ID" value="SUM56484.1"/>
    <property type="molecule type" value="Genomic_DNA"/>
</dbReference>
<dbReference type="AlphaFoldDB" id="A0A0D6XSP7"/>
<sequence>MATLKDILDIELFSGLKLINAQGDLNRYVEFVDITETPDIKDYIAENTLLLTTAMVYQDNQKGLIQLINDLHSVNVAGVGIKLSRFLHKIDQEVIDHANKLNFPIIEIPYYWKLGAITHEIAAYIADDENDKLNFAIDLQQKMNKMIINEYTIDKIIEQLSKLIKAPILLINPFLSIESQSLYFKNKPGEARQYLKKFTDNYNHETKEVTFDENEYGVFEVPAFTYFPYYIMILEIQKLSYPFSYLAIEQAVNVLSFAIYKENRILAQQQEDTNQFFESLMKTKDSSPIDMSQNPDFFQNYHLRQSNYYQIIICGVDREDGMENSVYLSERYQMTFIWLKEMLENIDDNISIYGLRNNYKFVILMQKKHENYIEYCKFLQKEYKKFFNSSLSFGIGNQVTDFKQITLSFIEANEVYDTHNESYLREFIEIYRSKSVEELLQLIPVDKLRPFVNYTLGPLAYPQKVKDKELKKTLKVYMENQCDITKTASLMFIHRNTVKYRINKCEEMLNMDISDPENSLDIRLAIFTSEHLTL</sequence>
<dbReference type="EMBL" id="JXWY01000001">
    <property type="protein sequence ID" value="KIX91854.1"/>
    <property type="molecule type" value="Genomic_DNA"/>
</dbReference>
<reference evidence="4 6" key="2">
    <citation type="submission" date="2018-06" db="EMBL/GenBank/DDBJ databases">
        <authorList>
            <consortium name="Pathogen Informatics"/>
            <person name="Doyle S."/>
        </authorList>
    </citation>
    <scope>NUCLEOTIDE SEQUENCE [LARGE SCALE GENOMIC DNA]</scope>
    <source>
        <strain evidence="4 6">NCTC13832</strain>
    </source>
</reference>